<dbReference type="Pfam" id="PF21715">
    <property type="entry name" value="CggR_N"/>
    <property type="match status" value="1"/>
</dbReference>
<sequence>MIDILKLEKKIVPEILGLLEKRYKILRSIRYNQPIGRRVLANNLSLGERTIRNEVNFLKSQELIEIYTEGMYITEEGEEIIERLGGFIHEVKGLKDLEERIRSYLKIKEVNIIPGNYEEDRSILKEVGRESASYFKGILKDNIVVSLTGGTTVKELVDNMPKLNKYKKLLVLPARGGMGRDVEIQSNTLCARLAEKLNGNYKLLHVPDNLSEVALNTMLKERSIEEIVHNIRNCNILIYGIGRADEMAKKRELQQNTINEILDKGAVGEALGNYYDINGNVVFKHTTIGVKEEDTYNMDEIIAVAAGANKAEAIIGGLKNKKQAVLVIDEGAAEKIINIISKIEENNI</sequence>
<dbReference type="InterPro" id="IPR037171">
    <property type="entry name" value="NagB/RpiA_transferase-like"/>
</dbReference>
<evidence type="ECO:0000313" key="8">
    <source>
        <dbReference type="Proteomes" id="UP000308489"/>
    </source>
</evidence>
<dbReference type="InterPro" id="IPR007324">
    <property type="entry name" value="Sugar-bd_dom_put"/>
</dbReference>
<comment type="similarity">
    <text evidence="1">Belongs to the SorC transcriptional regulatory family.</text>
</comment>
<dbReference type="SUPFAM" id="SSF46785">
    <property type="entry name" value="Winged helix' DNA-binding domain"/>
    <property type="match status" value="1"/>
</dbReference>
<dbReference type="Gene3D" id="1.10.10.10">
    <property type="entry name" value="Winged helix-like DNA-binding domain superfamily/Winged helix DNA-binding domain"/>
    <property type="match status" value="1"/>
</dbReference>
<protein>
    <submittedName>
        <fullName evidence="7">Transcriptional regulator</fullName>
    </submittedName>
</protein>
<evidence type="ECO:0000256" key="2">
    <source>
        <dbReference type="ARBA" id="ARBA00023015"/>
    </source>
</evidence>
<feature type="domain" description="Sugar-binding" evidence="5">
    <location>
        <begin position="90"/>
        <end position="338"/>
    </location>
</feature>
<organism evidence="7 8">
    <name type="scientific">Hathewaya histolytica</name>
    <name type="common">Clostridium histolyticum</name>
    <dbReference type="NCBI Taxonomy" id="1498"/>
    <lineage>
        <taxon>Bacteria</taxon>
        <taxon>Bacillati</taxon>
        <taxon>Bacillota</taxon>
        <taxon>Clostridia</taxon>
        <taxon>Eubacteriales</taxon>
        <taxon>Clostridiaceae</taxon>
        <taxon>Hathewaya</taxon>
    </lineage>
</organism>
<feature type="domain" description="CggR N-terminal DNA binding" evidence="6">
    <location>
        <begin position="19"/>
        <end position="87"/>
    </location>
</feature>
<dbReference type="Pfam" id="PF04198">
    <property type="entry name" value="Sugar-bind"/>
    <property type="match status" value="1"/>
</dbReference>
<gene>
    <name evidence="7" type="primary">cggR</name>
    <name evidence="7" type="ORF">NCTC503_00675</name>
</gene>
<dbReference type="InterPro" id="IPR051054">
    <property type="entry name" value="SorC_transcr_regulators"/>
</dbReference>
<dbReference type="Gene3D" id="3.40.50.1360">
    <property type="match status" value="1"/>
</dbReference>
<evidence type="ECO:0000256" key="1">
    <source>
        <dbReference type="ARBA" id="ARBA00010466"/>
    </source>
</evidence>
<dbReference type="EMBL" id="LR590481">
    <property type="protein sequence ID" value="VTQ85121.1"/>
    <property type="molecule type" value="Genomic_DNA"/>
</dbReference>
<dbReference type="Proteomes" id="UP000308489">
    <property type="component" value="Chromosome 1"/>
</dbReference>
<dbReference type="AlphaFoldDB" id="A0A4U9R3X9"/>
<dbReference type="PANTHER" id="PTHR34294:SF5">
    <property type="entry name" value="CENTRAL GLYCOLYTIC GENES REGULATOR"/>
    <property type="match status" value="1"/>
</dbReference>
<keyword evidence="8" id="KW-1185">Reference proteome</keyword>
<evidence type="ECO:0000259" key="6">
    <source>
        <dbReference type="Pfam" id="PF21715"/>
    </source>
</evidence>
<dbReference type="SUPFAM" id="SSF100950">
    <property type="entry name" value="NagB/RpiA/CoA transferase-like"/>
    <property type="match status" value="1"/>
</dbReference>
<dbReference type="OrthoDB" id="9793820at2"/>
<keyword evidence="3" id="KW-0238">DNA-binding</keyword>
<evidence type="ECO:0000313" key="7">
    <source>
        <dbReference type="EMBL" id="VTQ85121.1"/>
    </source>
</evidence>
<dbReference type="GO" id="GO:0030246">
    <property type="term" value="F:carbohydrate binding"/>
    <property type="evidence" value="ECO:0007669"/>
    <property type="project" value="InterPro"/>
</dbReference>
<dbReference type="InterPro" id="IPR036388">
    <property type="entry name" value="WH-like_DNA-bd_sf"/>
</dbReference>
<accession>A0A4U9R3X9</accession>
<dbReference type="RefSeq" id="WP_138209435.1">
    <property type="nucleotide sequence ID" value="NZ_CBCRUQ010000001.1"/>
</dbReference>
<evidence type="ECO:0000256" key="4">
    <source>
        <dbReference type="ARBA" id="ARBA00023163"/>
    </source>
</evidence>
<keyword evidence="4" id="KW-0804">Transcription</keyword>
<dbReference type="KEGG" id="hhw:NCTC503_00675"/>
<dbReference type="GO" id="GO:0003677">
    <property type="term" value="F:DNA binding"/>
    <property type="evidence" value="ECO:0007669"/>
    <property type="project" value="UniProtKB-KW"/>
</dbReference>
<proteinExistence type="inferred from homology"/>
<evidence type="ECO:0000259" key="5">
    <source>
        <dbReference type="Pfam" id="PF04198"/>
    </source>
</evidence>
<evidence type="ECO:0000256" key="3">
    <source>
        <dbReference type="ARBA" id="ARBA00023125"/>
    </source>
</evidence>
<dbReference type="InterPro" id="IPR048715">
    <property type="entry name" value="CggR_N"/>
</dbReference>
<keyword evidence="2" id="KW-0805">Transcription regulation</keyword>
<dbReference type="PANTHER" id="PTHR34294">
    <property type="entry name" value="TRANSCRIPTIONAL REGULATOR-RELATED"/>
    <property type="match status" value="1"/>
</dbReference>
<reference evidence="7 8" key="1">
    <citation type="submission" date="2019-05" db="EMBL/GenBank/DDBJ databases">
        <authorList>
            <consortium name="Pathogen Informatics"/>
        </authorList>
    </citation>
    <scope>NUCLEOTIDE SEQUENCE [LARGE SCALE GENOMIC DNA]</scope>
    <source>
        <strain evidence="7 8">NCTC503</strain>
    </source>
</reference>
<name>A0A4U9R3X9_HATHI</name>
<dbReference type="InterPro" id="IPR036390">
    <property type="entry name" value="WH_DNA-bd_sf"/>
</dbReference>